<dbReference type="SUPFAM" id="SSF52540">
    <property type="entry name" value="P-loop containing nucleoside triphosphate hydrolases"/>
    <property type="match status" value="1"/>
</dbReference>
<accession>A0A131XDV2</accession>
<evidence type="ECO:0000313" key="1">
    <source>
        <dbReference type="EMBL" id="JAP63791.1"/>
    </source>
</evidence>
<sequence length="327" mass="37955">KSATSRRRVNDSFYKKRFTAKKATLLERFAAAYPQEKPRKVRRILEVAYFRSGSSFLGQLLSANPQTFYHFEPLRTLSQGSRLYEEAALRGLDYVTDFFSCDFANHSDHLRLAMKFSHPFRQNSYLWSVCEGVKPVCLDPEFLKTVCETAPTQVMKVVRIGMDTVRQFLLDRTNSTTEELSVVHLVRDPRAIWMSRQQRKWCRSRVDCSSAAVLCDEIERDLDVFENVSREFPGRAVQVRYEDLALDPLNVTLKMYKSLGLPFTASVRQFIESHTNEKDVAANRQPYGTSRNSKDVADKWKRKIKPETALLINRVCLRVMRRLGYEP</sequence>
<dbReference type="InterPro" id="IPR027417">
    <property type="entry name" value="P-loop_NTPase"/>
</dbReference>
<dbReference type="GO" id="GO:0001517">
    <property type="term" value="F:N-acetylglucosamine 6-O-sulfotransferase activity"/>
    <property type="evidence" value="ECO:0007669"/>
    <property type="project" value="TreeGrafter"/>
</dbReference>
<dbReference type="GO" id="GO:0006044">
    <property type="term" value="P:N-acetylglucosamine metabolic process"/>
    <property type="evidence" value="ECO:0007669"/>
    <property type="project" value="TreeGrafter"/>
</dbReference>
<dbReference type="InterPro" id="IPR051135">
    <property type="entry name" value="Gal/GlcNAc/GalNAc_ST"/>
</dbReference>
<proteinExistence type="evidence at transcript level"/>
<feature type="non-terminal residue" evidence="1">
    <location>
        <position position="1"/>
    </location>
</feature>
<name>A0A131XDV2_9ACAR</name>
<dbReference type="Gene3D" id="3.40.50.300">
    <property type="entry name" value="P-loop containing nucleotide triphosphate hydrolases"/>
    <property type="match status" value="1"/>
</dbReference>
<protein>
    <submittedName>
        <fullName evidence="1">Putative secreted protein</fullName>
    </submittedName>
</protein>
<dbReference type="AlphaFoldDB" id="A0A131XDV2"/>
<organism evidence="1">
    <name type="scientific">Hyalomma excavatum</name>
    <dbReference type="NCBI Taxonomy" id="257692"/>
    <lineage>
        <taxon>Eukaryota</taxon>
        <taxon>Metazoa</taxon>
        <taxon>Ecdysozoa</taxon>
        <taxon>Arthropoda</taxon>
        <taxon>Chelicerata</taxon>
        <taxon>Arachnida</taxon>
        <taxon>Acari</taxon>
        <taxon>Parasitiformes</taxon>
        <taxon>Ixodida</taxon>
        <taxon>Ixodoidea</taxon>
        <taxon>Ixodidae</taxon>
        <taxon>Hyalomminae</taxon>
        <taxon>Hyalomma</taxon>
    </lineage>
</organism>
<dbReference type="GO" id="GO:0006790">
    <property type="term" value="P:sulfur compound metabolic process"/>
    <property type="evidence" value="ECO:0007669"/>
    <property type="project" value="TreeGrafter"/>
</dbReference>
<dbReference type="PANTHER" id="PTHR10704:SF44">
    <property type="entry name" value="LD35051P-RELATED"/>
    <property type="match status" value="1"/>
</dbReference>
<dbReference type="PANTHER" id="PTHR10704">
    <property type="entry name" value="CARBOHYDRATE SULFOTRANSFERASE"/>
    <property type="match status" value="1"/>
</dbReference>
<dbReference type="Pfam" id="PF13469">
    <property type="entry name" value="Sulfotransfer_3"/>
    <property type="match status" value="1"/>
</dbReference>
<dbReference type="EMBL" id="GEFH01004790">
    <property type="protein sequence ID" value="JAP63791.1"/>
    <property type="molecule type" value="mRNA"/>
</dbReference>
<reference evidence="1" key="1">
    <citation type="journal article" date="2017" name="Ticks Tick Borne Dis.">
        <title>An insight into the sialome of Hyalomma excavatum.</title>
        <authorList>
            <person name="Ribeiro J.M."/>
            <person name="Slovak M."/>
            <person name="Francischetti I.M."/>
        </authorList>
    </citation>
    <scope>NUCLEOTIDE SEQUENCE</scope>
    <source>
        <strain evidence="1">Samish</strain>
        <tissue evidence="1">Salivary glands</tissue>
    </source>
</reference>